<evidence type="ECO:0000313" key="2">
    <source>
        <dbReference type="WBParaSite" id="RSKR_0001034800.1"/>
    </source>
</evidence>
<sequence length="383" mass="38140">MKFFNPLTIACLFAFMKVASGQLGLGADCSAGACDAGFVCTPGGTENICVRECFSDEDCGGAICATTPATQGGTPAGGAPLARFCPTTSYPATAAAACPTVACAAPNTLCGQFTGICVTPAVVGQACTGSGQCPAGSTCNGAVTPPVCTTVCTSNVDCGSTVATDCALTGVGSAISACTNWNGAATTCTAVVPPATAPTACAIGTCNLFSYGETVCTTSCVVGGTTCGVYTCTSRINLGTVVSETYCNVGGAISQCSAATACAVTGAVCNVYTLRCSSTVTTTTAACVDRVVGGKNDCASLAALGYCANTIYYNMMTYYCPLSCSRCTGITSGTTYCVDLVNQYTNTTDCPRRAHLCGTSGYKTIMARECRATCAGAGYAGFC</sequence>
<organism evidence="1 2">
    <name type="scientific">Rhabditophanes sp. KR3021</name>
    <dbReference type="NCBI Taxonomy" id="114890"/>
    <lineage>
        <taxon>Eukaryota</taxon>
        <taxon>Metazoa</taxon>
        <taxon>Ecdysozoa</taxon>
        <taxon>Nematoda</taxon>
        <taxon>Chromadorea</taxon>
        <taxon>Rhabditida</taxon>
        <taxon>Tylenchina</taxon>
        <taxon>Panagrolaimomorpha</taxon>
        <taxon>Strongyloidoidea</taxon>
        <taxon>Alloionematidae</taxon>
        <taxon>Rhabditophanes</taxon>
    </lineage>
</organism>
<proteinExistence type="predicted"/>
<dbReference type="WBParaSite" id="RSKR_0001034800.1">
    <property type="protein sequence ID" value="RSKR_0001034800.1"/>
    <property type="gene ID" value="RSKR_0001034800"/>
</dbReference>
<name>A0AC35UE90_9BILA</name>
<reference evidence="2" key="1">
    <citation type="submission" date="2016-11" db="UniProtKB">
        <authorList>
            <consortium name="WormBaseParasite"/>
        </authorList>
    </citation>
    <scope>IDENTIFICATION</scope>
    <source>
        <strain evidence="2">KR3021</strain>
    </source>
</reference>
<protein>
    <submittedName>
        <fullName evidence="2">ShKT domain-containing protein</fullName>
    </submittedName>
</protein>
<evidence type="ECO:0000313" key="1">
    <source>
        <dbReference type="Proteomes" id="UP000095286"/>
    </source>
</evidence>
<accession>A0AC35UE90</accession>
<dbReference type="Proteomes" id="UP000095286">
    <property type="component" value="Unplaced"/>
</dbReference>